<proteinExistence type="inferred from homology"/>
<dbReference type="Pfam" id="PF07687">
    <property type="entry name" value="M20_dimer"/>
    <property type="match status" value="1"/>
</dbReference>
<dbReference type="NCBIfam" id="TIGR01891">
    <property type="entry name" value="amidohydrolases"/>
    <property type="match status" value="1"/>
</dbReference>
<dbReference type="GO" id="GO:0016805">
    <property type="term" value="F:dipeptidase activity"/>
    <property type="evidence" value="ECO:0007669"/>
    <property type="project" value="InterPro"/>
</dbReference>
<accession>A0A238UMR2</accession>
<dbReference type="OrthoDB" id="9781032at2"/>
<reference evidence="3 4" key="1">
    <citation type="submission" date="2017-06" db="EMBL/GenBank/DDBJ databases">
        <authorList>
            <person name="Kim H.J."/>
            <person name="Triplett B.A."/>
        </authorList>
    </citation>
    <scope>NUCLEOTIDE SEQUENCE [LARGE SCALE GENOMIC DNA]</scope>
    <source>
        <strain evidence="3 4">DSM 44272</strain>
    </source>
</reference>
<evidence type="ECO:0000256" key="1">
    <source>
        <dbReference type="PIRNR" id="PIRNR037226"/>
    </source>
</evidence>
<dbReference type="InterPro" id="IPR017439">
    <property type="entry name" value="Amidohydrolase"/>
</dbReference>
<dbReference type="AlphaFoldDB" id="A0A238UMR2"/>
<dbReference type="PANTHER" id="PTHR30575">
    <property type="entry name" value="PEPTIDASE M20"/>
    <property type="match status" value="1"/>
</dbReference>
<dbReference type="InterPro" id="IPR052030">
    <property type="entry name" value="Peptidase_M20/M20A_hydrolases"/>
</dbReference>
<evidence type="ECO:0000313" key="4">
    <source>
        <dbReference type="Proteomes" id="UP000198403"/>
    </source>
</evidence>
<dbReference type="GO" id="GO:0005737">
    <property type="term" value="C:cytoplasm"/>
    <property type="evidence" value="ECO:0007669"/>
    <property type="project" value="TreeGrafter"/>
</dbReference>
<dbReference type="InterPro" id="IPR017144">
    <property type="entry name" value="Xaa-Arg_dipeptidase"/>
</dbReference>
<sequence length="420" mass="42382">MQQAPDAVPAEVTTAVQDAIEAAGPGLVRLSHDVHAAAEIGFAEHRSVQLVHDHLAAHGVDLEVGVHGLPTAFRAALGSGGPRVAILAEYDALPGIGHGCGHNVICATAVGAFVGLAPVVDRLGGSVLLLGTPAEENGSGKELMARAGAFDGIDAVLMLHPFAGDDVADFTALGCRVVEVTYRGVPAHASATPHLGRNALDAVVAAYQGLAALRQHIPRDDRVHAIVTEGGAAVNVVPALARATVMLRSPSVEGLLDLTERVQAVLDGAALLTGTTVEAAWDPAPPYLPVRTNGPLAERYAAHMTARGRTVRAAEALPSGGGGSTDLGNISLRVPAIHPMLGIAPPSAGMHTAAFAEHAASPLADRGVLDGALGLALTAVDFLGDPGLRDAVVADFVAAGGALDVAALLASVARPAPRTA</sequence>
<dbReference type="PANTHER" id="PTHR30575:SF0">
    <property type="entry name" value="XAA-ARG DIPEPTIDASE"/>
    <property type="match status" value="1"/>
</dbReference>
<dbReference type="Gene3D" id="3.30.70.360">
    <property type="match status" value="1"/>
</dbReference>
<dbReference type="EMBL" id="FZNO01000001">
    <property type="protein sequence ID" value="SNR22947.1"/>
    <property type="molecule type" value="Genomic_DNA"/>
</dbReference>
<evidence type="ECO:0000259" key="2">
    <source>
        <dbReference type="Pfam" id="PF07687"/>
    </source>
</evidence>
<dbReference type="GO" id="GO:0071713">
    <property type="term" value="F:para-aminobenzoyl-glutamate hydrolase activity"/>
    <property type="evidence" value="ECO:0007669"/>
    <property type="project" value="TreeGrafter"/>
</dbReference>
<dbReference type="InterPro" id="IPR002933">
    <property type="entry name" value="Peptidase_M20"/>
</dbReference>
<dbReference type="Pfam" id="PF01546">
    <property type="entry name" value="Peptidase_M20"/>
    <property type="match status" value="1"/>
</dbReference>
<evidence type="ECO:0000313" key="3">
    <source>
        <dbReference type="EMBL" id="SNR22947.1"/>
    </source>
</evidence>
<gene>
    <name evidence="3" type="ORF">SAMN06272737_10118</name>
</gene>
<dbReference type="SUPFAM" id="SSF53187">
    <property type="entry name" value="Zn-dependent exopeptidases"/>
    <property type="match status" value="1"/>
</dbReference>
<keyword evidence="4" id="KW-1185">Reference proteome</keyword>
<dbReference type="Gene3D" id="3.40.630.10">
    <property type="entry name" value="Zn peptidases"/>
    <property type="match status" value="1"/>
</dbReference>
<dbReference type="SUPFAM" id="SSF55031">
    <property type="entry name" value="Bacterial exopeptidase dimerisation domain"/>
    <property type="match status" value="1"/>
</dbReference>
<dbReference type="Proteomes" id="UP000198403">
    <property type="component" value="Unassembled WGS sequence"/>
</dbReference>
<name>A0A238UMR2_9ACTN</name>
<dbReference type="PIRSF" id="PIRSF037226">
    <property type="entry name" value="Amidohydrolase_ACY1L2_prd"/>
    <property type="match status" value="1"/>
</dbReference>
<dbReference type="RefSeq" id="WP_089334843.1">
    <property type="nucleotide sequence ID" value="NZ_FZNO01000001.1"/>
</dbReference>
<dbReference type="InterPro" id="IPR011650">
    <property type="entry name" value="Peptidase_M20_dimer"/>
</dbReference>
<dbReference type="FunFam" id="3.30.70.360:FF:000004">
    <property type="entry name" value="Peptidase M20 domain-containing protein 2"/>
    <property type="match status" value="1"/>
</dbReference>
<dbReference type="CDD" id="cd05672">
    <property type="entry name" value="M20_ACY1L2-like"/>
    <property type="match status" value="1"/>
</dbReference>
<organism evidence="3 4">
    <name type="scientific">Blastococcus mobilis</name>
    <dbReference type="NCBI Taxonomy" id="1938746"/>
    <lineage>
        <taxon>Bacteria</taxon>
        <taxon>Bacillati</taxon>
        <taxon>Actinomycetota</taxon>
        <taxon>Actinomycetes</taxon>
        <taxon>Geodermatophilales</taxon>
        <taxon>Geodermatophilaceae</taxon>
        <taxon>Blastococcus</taxon>
    </lineage>
</organism>
<comment type="similarity">
    <text evidence="1">Belongs to the peptidase M20A family.</text>
</comment>
<protein>
    <recommendedName>
        <fullName evidence="1">Peptidase M20 domain-containing protein 2</fullName>
    </recommendedName>
</protein>
<dbReference type="InterPro" id="IPR036264">
    <property type="entry name" value="Bact_exopeptidase_dim_dom"/>
</dbReference>
<feature type="domain" description="Peptidase M20 dimerisation" evidence="2">
    <location>
        <begin position="178"/>
        <end position="268"/>
    </location>
</feature>
<dbReference type="GO" id="GO:0046657">
    <property type="term" value="P:folic acid catabolic process"/>
    <property type="evidence" value="ECO:0007669"/>
    <property type="project" value="TreeGrafter"/>
</dbReference>
<keyword evidence="3" id="KW-0378">Hydrolase</keyword>